<sequence>MQNYIENRAAPTACSSNTPCTVNIKINETNEAHTREFSYSPYSKFRVGAALLASDGTIIKGANIENASYGGTICAERTAIVKSASEGKRSFAALAVVTDVKSAISPCGLCRQVIREFCAQDMPILLVPADYPQFNKDSGDAEKGVKQTSIGELLPDSFGPEHLELPRGTV</sequence>
<evidence type="ECO:0000256" key="5">
    <source>
        <dbReference type="ARBA" id="ARBA00022723"/>
    </source>
</evidence>
<dbReference type="GO" id="GO:0072527">
    <property type="term" value="P:pyrimidine-containing compound metabolic process"/>
    <property type="evidence" value="ECO:0007669"/>
    <property type="project" value="UniProtKB-ARBA"/>
</dbReference>
<dbReference type="Gene3D" id="3.40.140.10">
    <property type="entry name" value="Cytidine Deaminase, domain 2"/>
    <property type="match status" value="1"/>
</dbReference>
<dbReference type="FunFam" id="3.40.140.10:FF:000008">
    <property type="entry name" value="Cytidine deaminase"/>
    <property type="match status" value="1"/>
</dbReference>
<dbReference type="GO" id="GO:0005829">
    <property type="term" value="C:cytosol"/>
    <property type="evidence" value="ECO:0007669"/>
    <property type="project" value="TreeGrafter"/>
</dbReference>
<comment type="function">
    <text evidence="2 13">This enzyme scavenges exogenous and endogenous cytidine and 2'-deoxycytidine for UMP synthesis.</text>
</comment>
<evidence type="ECO:0000256" key="13">
    <source>
        <dbReference type="RuleBase" id="RU364006"/>
    </source>
</evidence>
<evidence type="ECO:0000259" key="14">
    <source>
        <dbReference type="PROSITE" id="PS51747"/>
    </source>
</evidence>
<dbReference type="AlphaFoldDB" id="A0A1Q3EHF2"/>
<gene>
    <name evidence="15" type="ORF">LENED_008553</name>
</gene>
<dbReference type="Proteomes" id="UP000188533">
    <property type="component" value="Unassembled WGS sequence"/>
</dbReference>
<dbReference type="NCBIfam" id="NF004064">
    <property type="entry name" value="PRK05578.1"/>
    <property type="match status" value="1"/>
</dbReference>
<evidence type="ECO:0000256" key="12">
    <source>
        <dbReference type="PIRSR" id="PIRSR606262-3"/>
    </source>
</evidence>
<keyword evidence="16" id="KW-1185">Reference proteome</keyword>
<proteinExistence type="inferred from homology"/>
<feature type="binding site" evidence="12">
    <location>
        <position position="110"/>
    </location>
    <ligand>
        <name>Zn(2+)</name>
        <dbReference type="ChEBI" id="CHEBI:29105"/>
        <note>catalytic</note>
    </ligand>
</feature>
<evidence type="ECO:0000256" key="11">
    <source>
        <dbReference type="PIRSR" id="PIRSR606262-2"/>
    </source>
</evidence>
<dbReference type="PANTHER" id="PTHR11644">
    <property type="entry name" value="CYTIDINE DEAMINASE"/>
    <property type="match status" value="1"/>
</dbReference>
<dbReference type="InterPro" id="IPR050202">
    <property type="entry name" value="Cyt/Deoxycyt_deaminase"/>
</dbReference>
<dbReference type="STRING" id="5353.A0A1Q3EHF2"/>
<evidence type="ECO:0000256" key="6">
    <source>
        <dbReference type="ARBA" id="ARBA00022801"/>
    </source>
</evidence>
<evidence type="ECO:0000256" key="4">
    <source>
        <dbReference type="ARBA" id="ARBA00012783"/>
    </source>
</evidence>
<evidence type="ECO:0000256" key="1">
    <source>
        <dbReference type="ARBA" id="ARBA00001947"/>
    </source>
</evidence>
<name>A0A1Q3EHF2_LENED</name>
<reference evidence="15 16" key="1">
    <citation type="submission" date="2016-08" db="EMBL/GenBank/DDBJ databases">
        <authorList>
            <consortium name="Lentinula edodes genome sequencing consortium"/>
            <person name="Sakamoto Y."/>
            <person name="Nakade K."/>
            <person name="Sato S."/>
            <person name="Yoshida Y."/>
            <person name="Miyazaki K."/>
            <person name="Natsume S."/>
            <person name="Konno N."/>
        </authorList>
    </citation>
    <scope>NUCLEOTIDE SEQUENCE [LARGE SCALE GENOMIC DNA]</scope>
    <source>
        <strain evidence="15 16">NBRC 111202</strain>
    </source>
</reference>
<dbReference type="InterPro" id="IPR016192">
    <property type="entry name" value="APOBEC/CMP_deaminase_Zn-bd"/>
</dbReference>
<feature type="binding site" evidence="11">
    <location>
        <begin position="63"/>
        <end position="69"/>
    </location>
    <ligand>
        <name>substrate</name>
    </ligand>
</feature>
<feature type="binding site" evidence="12">
    <location>
        <position position="74"/>
    </location>
    <ligand>
        <name>Zn(2+)</name>
        <dbReference type="ChEBI" id="CHEBI:29105"/>
        <note>catalytic</note>
    </ligand>
</feature>
<accession>A0A1Q3EHF2</accession>
<dbReference type="InterPro" id="IPR006262">
    <property type="entry name" value="Cyt_deam_tetra"/>
</dbReference>
<dbReference type="PROSITE" id="PS00903">
    <property type="entry name" value="CYT_DCMP_DEAMINASES_1"/>
    <property type="match status" value="1"/>
</dbReference>
<organism evidence="15 16">
    <name type="scientific">Lentinula edodes</name>
    <name type="common">Shiitake mushroom</name>
    <name type="synonym">Lentinus edodes</name>
    <dbReference type="NCBI Taxonomy" id="5353"/>
    <lineage>
        <taxon>Eukaryota</taxon>
        <taxon>Fungi</taxon>
        <taxon>Dikarya</taxon>
        <taxon>Basidiomycota</taxon>
        <taxon>Agaricomycotina</taxon>
        <taxon>Agaricomycetes</taxon>
        <taxon>Agaricomycetidae</taxon>
        <taxon>Agaricales</taxon>
        <taxon>Marasmiineae</taxon>
        <taxon>Omphalotaceae</taxon>
        <taxon>Lentinula</taxon>
    </lineage>
</organism>
<dbReference type="PANTHER" id="PTHR11644:SF2">
    <property type="entry name" value="CYTIDINE DEAMINASE"/>
    <property type="match status" value="1"/>
</dbReference>
<comment type="caution">
    <text evidence="15">The sequence shown here is derived from an EMBL/GenBank/DDBJ whole genome shotgun (WGS) entry which is preliminary data.</text>
</comment>
<comment type="catalytic activity">
    <reaction evidence="13">
        <text>2'-deoxycytidine + H2O + H(+) = 2'-deoxyuridine + NH4(+)</text>
        <dbReference type="Rhea" id="RHEA:13433"/>
        <dbReference type="ChEBI" id="CHEBI:15377"/>
        <dbReference type="ChEBI" id="CHEBI:15378"/>
        <dbReference type="ChEBI" id="CHEBI:15698"/>
        <dbReference type="ChEBI" id="CHEBI:16450"/>
        <dbReference type="ChEBI" id="CHEBI:28938"/>
        <dbReference type="EC" id="3.5.4.5"/>
    </reaction>
</comment>
<dbReference type="GO" id="GO:0042802">
    <property type="term" value="F:identical protein binding"/>
    <property type="evidence" value="ECO:0007669"/>
    <property type="project" value="UniProtKB-ARBA"/>
</dbReference>
<evidence type="ECO:0000313" key="16">
    <source>
        <dbReference type="Proteomes" id="UP000188533"/>
    </source>
</evidence>
<keyword evidence="7 12" id="KW-0862">Zinc</keyword>
<keyword evidence="6 13" id="KW-0378">Hydrolase</keyword>
<dbReference type="InterPro" id="IPR016193">
    <property type="entry name" value="Cytidine_deaminase-like"/>
</dbReference>
<dbReference type="SUPFAM" id="SSF53927">
    <property type="entry name" value="Cytidine deaminase-like"/>
    <property type="match status" value="1"/>
</dbReference>
<dbReference type="GO" id="GO:0008270">
    <property type="term" value="F:zinc ion binding"/>
    <property type="evidence" value="ECO:0007669"/>
    <property type="project" value="UniProtKB-UniRule"/>
</dbReference>
<feature type="binding site" evidence="12">
    <location>
        <position position="107"/>
    </location>
    <ligand>
        <name>Zn(2+)</name>
        <dbReference type="ChEBI" id="CHEBI:29105"/>
        <note>catalytic</note>
    </ligand>
</feature>
<dbReference type="NCBIfam" id="TIGR01354">
    <property type="entry name" value="cyt_deam_tetra"/>
    <property type="match status" value="1"/>
</dbReference>
<evidence type="ECO:0000256" key="7">
    <source>
        <dbReference type="ARBA" id="ARBA00022833"/>
    </source>
</evidence>
<evidence type="ECO:0000256" key="2">
    <source>
        <dbReference type="ARBA" id="ARBA00003949"/>
    </source>
</evidence>
<dbReference type="CDD" id="cd01283">
    <property type="entry name" value="cytidine_deaminase"/>
    <property type="match status" value="1"/>
</dbReference>
<dbReference type="InterPro" id="IPR002125">
    <property type="entry name" value="CMP_dCMP_dom"/>
</dbReference>
<evidence type="ECO:0000256" key="9">
    <source>
        <dbReference type="ARBA" id="ARBA00049558"/>
    </source>
</evidence>
<reference evidence="15 16" key="2">
    <citation type="submission" date="2017-02" db="EMBL/GenBank/DDBJ databases">
        <title>A genome survey and senescence transcriptome analysis in Lentinula edodes.</title>
        <authorList>
            <person name="Sakamoto Y."/>
            <person name="Nakade K."/>
            <person name="Sato S."/>
            <person name="Yoshida Y."/>
            <person name="Miyazaki K."/>
            <person name="Natsume S."/>
            <person name="Konno N."/>
        </authorList>
    </citation>
    <scope>NUCLEOTIDE SEQUENCE [LARGE SCALE GENOMIC DNA]</scope>
    <source>
        <strain evidence="15 16">NBRC 111202</strain>
    </source>
</reference>
<dbReference type="EC" id="3.5.4.5" evidence="4 13"/>
<evidence type="ECO:0000256" key="10">
    <source>
        <dbReference type="PIRSR" id="PIRSR606262-1"/>
    </source>
</evidence>
<dbReference type="GO" id="GO:0004126">
    <property type="term" value="F:cytidine deaminase activity"/>
    <property type="evidence" value="ECO:0007669"/>
    <property type="project" value="UniProtKB-UniRule"/>
</dbReference>
<evidence type="ECO:0000256" key="8">
    <source>
        <dbReference type="ARBA" id="ARBA00032005"/>
    </source>
</evidence>
<evidence type="ECO:0000313" key="15">
    <source>
        <dbReference type="EMBL" id="GAW06615.1"/>
    </source>
</evidence>
<feature type="domain" description="CMP/dCMP-type deaminase" evidence="14">
    <location>
        <begin position="22"/>
        <end position="161"/>
    </location>
</feature>
<dbReference type="GO" id="GO:0055086">
    <property type="term" value="P:nucleobase-containing small molecule metabolic process"/>
    <property type="evidence" value="ECO:0007669"/>
    <property type="project" value="UniProtKB-ARBA"/>
</dbReference>
<dbReference type="Pfam" id="PF00383">
    <property type="entry name" value="dCMP_cyt_deam_1"/>
    <property type="match status" value="1"/>
</dbReference>
<feature type="active site" description="Proton donor" evidence="10">
    <location>
        <position position="76"/>
    </location>
</feature>
<evidence type="ECO:0000256" key="3">
    <source>
        <dbReference type="ARBA" id="ARBA00006576"/>
    </source>
</evidence>
<comment type="catalytic activity">
    <reaction evidence="9 13">
        <text>cytidine + H2O + H(+) = uridine + NH4(+)</text>
        <dbReference type="Rhea" id="RHEA:16069"/>
        <dbReference type="ChEBI" id="CHEBI:15377"/>
        <dbReference type="ChEBI" id="CHEBI:15378"/>
        <dbReference type="ChEBI" id="CHEBI:16704"/>
        <dbReference type="ChEBI" id="CHEBI:17562"/>
        <dbReference type="ChEBI" id="CHEBI:28938"/>
        <dbReference type="EC" id="3.5.4.5"/>
    </reaction>
</comment>
<comment type="cofactor">
    <cofactor evidence="1 12 13">
        <name>Zn(2+)</name>
        <dbReference type="ChEBI" id="CHEBI:29105"/>
    </cofactor>
</comment>
<comment type="similarity">
    <text evidence="3 13">Belongs to the cytidine and deoxycytidylate deaminase family.</text>
</comment>
<keyword evidence="5 12" id="KW-0479">Metal-binding</keyword>
<protein>
    <recommendedName>
        <fullName evidence="4 13">Cytidine deaminase</fullName>
        <ecNumber evidence="4 13">3.5.4.5</ecNumber>
    </recommendedName>
    <alternativeName>
        <fullName evidence="8 13">Cytidine aminohydrolase</fullName>
    </alternativeName>
</protein>
<dbReference type="PROSITE" id="PS51747">
    <property type="entry name" value="CYT_DCMP_DEAMINASES_2"/>
    <property type="match status" value="1"/>
</dbReference>
<dbReference type="EMBL" id="BDGU01000328">
    <property type="protein sequence ID" value="GAW06615.1"/>
    <property type="molecule type" value="Genomic_DNA"/>
</dbReference>